<feature type="compositionally biased region" description="Basic and acidic residues" evidence="1">
    <location>
        <begin position="169"/>
        <end position="193"/>
    </location>
</feature>
<dbReference type="AlphaFoldDB" id="F0ZX28"/>
<dbReference type="PANTHER" id="PTHR28155">
    <property type="entry name" value="ACR243WP"/>
    <property type="match status" value="1"/>
</dbReference>
<dbReference type="InParanoid" id="F0ZX28"/>
<proteinExistence type="predicted"/>
<gene>
    <name evidence="2" type="ORF">DICPUDRAFT_89628</name>
</gene>
<dbReference type="InterPro" id="IPR053263">
    <property type="entry name" value="Euk_RPA34_RNAP_subunit"/>
</dbReference>
<protein>
    <submittedName>
        <fullName evidence="2">Uncharacterized protein</fullName>
    </submittedName>
</protein>
<dbReference type="eggNOG" id="ENOG502RFVV">
    <property type="taxonomic scope" value="Eukaryota"/>
</dbReference>
<dbReference type="STRING" id="5786.F0ZX28"/>
<accession>F0ZX28</accession>
<reference evidence="3" key="1">
    <citation type="journal article" date="2011" name="Genome Biol.">
        <title>Comparative genomics of the social amoebae Dictyostelium discoideum and Dictyostelium purpureum.</title>
        <authorList>
            <consortium name="US DOE Joint Genome Institute (JGI-PGF)"/>
            <person name="Sucgang R."/>
            <person name="Kuo A."/>
            <person name="Tian X."/>
            <person name="Salerno W."/>
            <person name="Parikh A."/>
            <person name="Feasley C.L."/>
            <person name="Dalin E."/>
            <person name="Tu H."/>
            <person name="Huang E."/>
            <person name="Barry K."/>
            <person name="Lindquist E."/>
            <person name="Shapiro H."/>
            <person name="Bruce D."/>
            <person name="Schmutz J."/>
            <person name="Salamov A."/>
            <person name="Fey P."/>
            <person name="Gaudet P."/>
            <person name="Anjard C."/>
            <person name="Babu M.M."/>
            <person name="Basu S."/>
            <person name="Bushmanova Y."/>
            <person name="van der Wel H."/>
            <person name="Katoh-Kurasawa M."/>
            <person name="Dinh C."/>
            <person name="Coutinho P.M."/>
            <person name="Saito T."/>
            <person name="Elias M."/>
            <person name="Schaap P."/>
            <person name="Kay R.R."/>
            <person name="Henrissat B."/>
            <person name="Eichinger L."/>
            <person name="Rivero F."/>
            <person name="Putnam N.H."/>
            <person name="West C.M."/>
            <person name="Loomis W.F."/>
            <person name="Chisholm R.L."/>
            <person name="Shaulsky G."/>
            <person name="Strassmann J.E."/>
            <person name="Queller D.C."/>
            <person name="Kuspa A."/>
            <person name="Grigoriev I.V."/>
        </authorList>
    </citation>
    <scope>NUCLEOTIDE SEQUENCE [LARGE SCALE GENOMIC DNA]</scope>
    <source>
        <strain evidence="3">QSDP1</strain>
    </source>
</reference>
<dbReference type="OrthoDB" id="19738at2759"/>
<feature type="region of interest" description="Disordered" evidence="1">
    <location>
        <begin position="166"/>
        <end position="312"/>
    </location>
</feature>
<keyword evidence="3" id="KW-1185">Reference proteome</keyword>
<evidence type="ECO:0000313" key="2">
    <source>
        <dbReference type="EMBL" id="EGC31500.1"/>
    </source>
</evidence>
<sequence>MESAKIGEYMRSGFDLDSSKSFSVDEIDGKELWLIKIPKDLPFESLPNKLQVSDINRVSVKSIDVNKKKYTIHQDDTKEISTLFNVWSKNDNGKMALGKPFTKFIQIDEIVELPKEQITPKPTPKPIQQHNILKGVYDPPGSTGYLNKIKEEEKIKNKNTTKINTGKQVKKDVKKEAEIKKESKDKKEKEIEKKKKKQESSSSSEEESEEEEKDKKKKKSSKDTKKSSSKKSSKKQESSSEDESESEDESSSSSEEEKKSSKKSSSKKSSSKKSSSKKQDSSDEEKSSKKKKDTKRKKEDSETEQTKKKHKK</sequence>
<feature type="compositionally biased region" description="Basic residues" evidence="1">
    <location>
        <begin position="260"/>
        <end position="276"/>
    </location>
</feature>
<dbReference type="VEuPathDB" id="AmoebaDB:DICPUDRAFT_89628"/>
<dbReference type="Gene3D" id="6.20.250.70">
    <property type="match status" value="1"/>
</dbReference>
<evidence type="ECO:0000256" key="1">
    <source>
        <dbReference type="SAM" id="MobiDB-lite"/>
    </source>
</evidence>
<dbReference type="InterPro" id="IPR013240">
    <property type="entry name" value="DNA-dir_RNA_pol1_su_RPA34"/>
</dbReference>
<dbReference type="KEGG" id="dpp:DICPUDRAFT_89628"/>
<feature type="compositionally biased region" description="Basic and acidic residues" evidence="1">
    <location>
        <begin position="277"/>
        <end position="287"/>
    </location>
</feature>
<feature type="compositionally biased region" description="Basic and acidic residues" evidence="1">
    <location>
        <begin position="296"/>
        <end position="306"/>
    </location>
</feature>
<dbReference type="OMA" id="ELWLIKI"/>
<evidence type="ECO:0000313" key="3">
    <source>
        <dbReference type="Proteomes" id="UP000001064"/>
    </source>
</evidence>
<feature type="compositionally biased region" description="Acidic residues" evidence="1">
    <location>
        <begin position="239"/>
        <end position="250"/>
    </location>
</feature>
<organism evidence="2 3">
    <name type="scientific">Dictyostelium purpureum</name>
    <name type="common">Slime mold</name>
    <dbReference type="NCBI Taxonomy" id="5786"/>
    <lineage>
        <taxon>Eukaryota</taxon>
        <taxon>Amoebozoa</taxon>
        <taxon>Evosea</taxon>
        <taxon>Eumycetozoa</taxon>
        <taxon>Dictyostelia</taxon>
        <taxon>Dictyosteliales</taxon>
        <taxon>Dictyosteliaceae</taxon>
        <taxon>Dictyostelium</taxon>
    </lineage>
</organism>
<dbReference type="GO" id="GO:0006360">
    <property type="term" value="P:transcription by RNA polymerase I"/>
    <property type="evidence" value="ECO:0007669"/>
    <property type="project" value="InterPro"/>
</dbReference>
<dbReference type="EMBL" id="GL871250">
    <property type="protein sequence ID" value="EGC31500.1"/>
    <property type="molecule type" value="Genomic_DNA"/>
</dbReference>
<dbReference type="GeneID" id="10505718"/>
<dbReference type="Pfam" id="PF08208">
    <property type="entry name" value="RNA_polI_A34"/>
    <property type="match status" value="1"/>
</dbReference>
<dbReference type="RefSeq" id="XP_003291975.1">
    <property type="nucleotide sequence ID" value="XM_003291927.1"/>
</dbReference>
<dbReference type="Proteomes" id="UP000001064">
    <property type="component" value="Unassembled WGS sequence"/>
</dbReference>
<dbReference type="PANTHER" id="PTHR28155:SF1">
    <property type="entry name" value="DNA-DIRECTED RNA POLYMERASE I SUBUNIT RPA34.5-DOMAIN-CONTAINING PROTEIN"/>
    <property type="match status" value="1"/>
</dbReference>
<dbReference type="FunCoup" id="F0ZX28">
    <property type="interactions" value="937"/>
</dbReference>
<name>F0ZX28_DICPU</name>